<evidence type="ECO:0000256" key="6">
    <source>
        <dbReference type="ARBA" id="ARBA00023180"/>
    </source>
</evidence>
<dbReference type="GO" id="GO:0050840">
    <property type="term" value="F:extracellular matrix binding"/>
    <property type="evidence" value="ECO:0007669"/>
    <property type="project" value="TreeGrafter"/>
</dbReference>
<keyword evidence="5" id="KW-1015">Disulfide bond</keyword>
<gene>
    <name evidence="12 13" type="primary">LOC115232456</name>
</gene>
<evidence type="ECO:0000259" key="10">
    <source>
        <dbReference type="PROSITE" id="PS51162"/>
    </source>
</evidence>
<dbReference type="Gene3D" id="1.10.238.10">
    <property type="entry name" value="EF-hand"/>
    <property type="match status" value="1"/>
</dbReference>
<feature type="compositionally biased region" description="Polar residues" evidence="8">
    <location>
        <begin position="241"/>
        <end position="259"/>
    </location>
</feature>
<dbReference type="InterPro" id="IPR036857">
    <property type="entry name" value="Thyroglobulin_1_sf"/>
</dbReference>
<evidence type="ECO:0000256" key="8">
    <source>
        <dbReference type="SAM" id="MobiDB-lite"/>
    </source>
</evidence>
<feature type="compositionally biased region" description="Polar residues" evidence="8">
    <location>
        <begin position="99"/>
        <end position="112"/>
    </location>
</feature>
<feature type="compositionally biased region" description="Basic residues" evidence="8">
    <location>
        <begin position="28"/>
        <end position="41"/>
    </location>
</feature>
<evidence type="ECO:0000256" key="9">
    <source>
        <dbReference type="SAM" id="SignalP"/>
    </source>
</evidence>
<feature type="chain" id="PRO_5045019795" evidence="9">
    <location>
        <begin position="22"/>
        <end position="505"/>
    </location>
</feature>
<name>A0A6P7UA10_9MOLL</name>
<dbReference type="PANTHER" id="PTHR13866:SF30">
    <property type="match status" value="1"/>
</dbReference>
<feature type="compositionally biased region" description="Basic and acidic residues" evidence="8">
    <location>
        <begin position="88"/>
        <end position="98"/>
    </location>
</feature>
<sequence>MHHIQQLCLLMTIWSASVVMAESFKRSLTARHHHHHHHHQHQQQQQQQNLPVVFAVADRKNEVKPDHYDGVQLLSVHEKDPLSSADGQENKEEKDDIITSRSSLKKNLSPSQPVRELKHSDGNEPSGLSSSKLENSIDCPNGCQKFHICFENAQGNHCIEKPQSKDSLTFLKRLQATNNLQLNSLAVDESPRRNNLPTEKKLELSSNHVFPYFNTNEEGMSYDDENSQDELESDMMKDDLNQTNDSEVYSNNKPQNDSKSVILPARGHHTNLVSYFMSLRKGNKMHKKPHKNYECDHEQLEDIMKRLTGWFVLLHAKFKESRKKTVNGPVYQIPSYNLHHAVNKTKHHFSVKKELNSFYKSRKCHCVRSIIWEFKRLDFDGDKHITKKELSKIENNQMEPCVEPFMDSCDRNHDSKLTRHEWCCCFAAVRPPCFSHLRRLRSDAVMKSATFIPHCDRDGYYEKRQCHKGVCWCVDLNGNQILGTRTRATPHCDKLDVMGHLRNLV</sequence>
<organism evidence="11 12">
    <name type="scientific">Octopus sinensis</name>
    <name type="common">East Asian common octopus</name>
    <dbReference type="NCBI Taxonomy" id="2607531"/>
    <lineage>
        <taxon>Eukaryota</taxon>
        <taxon>Metazoa</taxon>
        <taxon>Spiralia</taxon>
        <taxon>Lophotrochozoa</taxon>
        <taxon>Mollusca</taxon>
        <taxon>Cephalopoda</taxon>
        <taxon>Coleoidea</taxon>
        <taxon>Octopodiformes</taxon>
        <taxon>Octopoda</taxon>
        <taxon>Incirrata</taxon>
        <taxon>Octopodidae</taxon>
        <taxon>Octopus</taxon>
    </lineage>
</organism>
<dbReference type="SUPFAM" id="SSF47473">
    <property type="entry name" value="EF-hand"/>
    <property type="match status" value="1"/>
</dbReference>
<keyword evidence="6" id="KW-0325">Glycoprotein</keyword>
<keyword evidence="4" id="KW-0106">Calcium</keyword>
<feature type="region of interest" description="Disordered" evidence="8">
    <location>
        <begin position="77"/>
        <end position="131"/>
    </location>
</feature>
<dbReference type="PANTHER" id="PTHR13866">
    <property type="entry name" value="SPARC OSTEONECTIN"/>
    <property type="match status" value="1"/>
</dbReference>
<evidence type="ECO:0000256" key="4">
    <source>
        <dbReference type="ARBA" id="ARBA00022837"/>
    </source>
</evidence>
<keyword evidence="11" id="KW-1185">Reference proteome</keyword>
<dbReference type="GO" id="GO:0005518">
    <property type="term" value="F:collagen binding"/>
    <property type="evidence" value="ECO:0007669"/>
    <property type="project" value="TreeGrafter"/>
</dbReference>
<dbReference type="GO" id="GO:0005615">
    <property type="term" value="C:extracellular space"/>
    <property type="evidence" value="ECO:0007669"/>
    <property type="project" value="TreeGrafter"/>
</dbReference>
<dbReference type="InterPro" id="IPR018247">
    <property type="entry name" value="EF_Hand_1_Ca_BS"/>
</dbReference>
<dbReference type="SMART" id="SM00211">
    <property type="entry name" value="TY"/>
    <property type="match status" value="1"/>
</dbReference>
<reference evidence="12 13" key="1">
    <citation type="submission" date="2025-08" db="UniProtKB">
        <authorList>
            <consortium name="RefSeq"/>
        </authorList>
    </citation>
    <scope>IDENTIFICATION</scope>
</reference>
<evidence type="ECO:0000313" key="11">
    <source>
        <dbReference type="Proteomes" id="UP000515154"/>
    </source>
</evidence>
<dbReference type="Gene3D" id="4.10.800.10">
    <property type="entry name" value="Thyroglobulin type-1"/>
    <property type="match status" value="1"/>
</dbReference>
<feature type="domain" description="Thyroglobulin type-1" evidence="10">
    <location>
        <begin position="430"/>
        <end position="492"/>
    </location>
</feature>
<dbReference type="Pfam" id="PF00086">
    <property type="entry name" value="Thyroglobulin_1"/>
    <property type="match status" value="1"/>
</dbReference>
<dbReference type="Pfam" id="PF10591">
    <property type="entry name" value="SPARC_Ca_bdg"/>
    <property type="match status" value="1"/>
</dbReference>
<dbReference type="InterPro" id="IPR019577">
    <property type="entry name" value="SPARC/Testican_Ca-bd-dom"/>
</dbReference>
<dbReference type="SUPFAM" id="SSF57610">
    <property type="entry name" value="Thyroglobulin type-1 domain"/>
    <property type="match status" value="1"/>
</dbReference>
<dbReference type="RefSeq" id="XP_036368614.1">
    <property type="nucleotide sequence ID" value="XM_036512721.1"/>
</dbReference>
<evidence type="ECO:0000313" key="13">
    <source>
        <dbReference type="RefSeq" id="XP_036368614.1"/>
    </source>
</evidence>
<comment type="subcellular location">
    <subcellularLocation>
        <location evidence="1">Secreted</location>
    </subcellularLocation>
</comment>
<dbReference type="CDD" id="cd00191">
    <property type="entry name" value="TY"/>
    <property type="match status" value="1"/>
</dbReference>
<keyword evidence="2" id="KW-0964">Secreted</keyword>
<dbReference type="PROSITE" id="PS00484">
    <property type="entry name" value="THYROGLOBULIN_1_1"/>
    <property type="match status" value="1"/>
</dbReference>
<accession>A0A6P7UA10</accession>
<dbReference type="GO" id="GO:0005509">
    <property type="term" value="F:calcium ion binding"/>
    <property type="evidence" value="ECO:0007669"/>
    <property type="project" value="InterPro"/>
</dbReference>
<evidence type="ECO:0000256" key="5">
    <source>
        <dbReference type="ARBA" id="ARBA00023157"/>
    </source>
</evidence>
<evidence type="ECO:0000256" key="7">
    <source>
        <dbReference type="PROSITE-ProRule" id="PRU00500"/>
    </source>
</evidence>
<dbReference type="Proteomes" id="UP000515154">
    <property type="component" value="Linkage group LG2"/>
</dbReference>
<evidence type="ECO:0000256" key="1">
    <source>
        <dbReference type="ARBA" id="ARBA00004613"/>
    </source>
</evidence>
<dbReference type="InterPro" id="IPR011992">
    <property type="entry name" value="EF-hand-dom_pair"/>
</dbReference>
<evidence type="ECO:0000313" key="12">
    <source>
        <dbReference type="RefSeq" id="XP_029658197.1"/>
    </source>
</evidence>
<dbReference type="AlphaFoldDB" id="A0A6P7UA10"/>
<comment type="caution">
    <text evidence="7">Lacks conserved residue(s) required for the propagation of feature annotation.</text>
</comment>
<keyword evidence="3 9" id="KW-0732">Signal</keyword>
<dbReference type="RefSeq" id="XP_029658197.1">
    <property type="nucleotide sequence ID" value="XM_029802337.2"/>
</dbReference>
<feature type="region of interest" description="Disordered" evidence="8">
    <location>
        <begin position="28"/>
        <end position="48"/>
    </location>
</feature>
<evidence type="ECO:0000256" key="2">
    <source>
        <dbReference type="ARBA" id="ARBA00022525"/>
    </source>
</evidence>
<protein>
    <submittedName>
        <fullName evidence="12 13">Uncharacterized protein LOC115232456</fullName>
    </submittedName>
</protein>
<dbReference type="PROSITE" id="PS51162">
    <property type="entry name" value="THYROGLOBULIN_1_2"/>
    <property type="match status" value="1"/>
</dbReference>
<dbReference type="InterPro" id="IPR000716">
    <property type="entry name" value="Thyroglobulin_1"/>
</dbReference>
<proteinExistence type="predicted"/>
<dbReference type="KEGG" id="osn:115232456"/>
<feature type="signal peptide" evidence="9">
    <location>
        <begin position="1"/>
        <end position="21"/>
    </location>
</feature>
<feature type="region of interest" description="Disordered" evidence="8">
    <location>
        <begin position="241"/>
        <end position="261"/>
    </location>
</feature>
<evidence type="ECO:0000256" key="3">
    <source>
        <dbReference type="ARBA" id="ARBA00022729"/>
    </source>
</evidence>
<dbReference type="PROSITE" id="PS00018">
    <property type="entry name" value="EF_HAND_1"/>
    <property type="match status" value="1"/>
</dbReference>